<name>A0A8H4R4V4_9AGAR</name>
<dbReference type="PANTHER" id="PTHR43431">
    <property type="entry name" value="OXIDOREDUCTASE, SHORT CHAIN DEHYDROGENASE/REDUCTASE FAMILY (AFU_ORTHOLOGUE AFUA_5G14000)"/>
    <property type="match status" value="1"/>
</dbReference>
<sequence>MAAQVAKRVIVVAGLGNGTGTGASTARVFAKQGYSVALIARGSDIVDKIAQEINTGGGHAERFPIASYSHDDITSAWSAIHAKFPKPEYTIRVALFNAGHGVWKKFLDITPQDVQDCLQTSVAAAFSFARGAILAFKDNDLELPNGKRGTLIFTGATASARGNVTTSAFAAGKFGLRALSQSLAKEFGKENIHVAHSIIDGAIATQRQKDIHDAEWAANDDVRLSPDSIAHSYVYLVNQDRSAWTWELDLRPAHEKW</sequence>
<dbReference type="InterPro" id="IPR036291">
    <property type="entry name" value="NAD(P)-bd_dom_sf"/>
</dbReference>
<dbReference type="Pfam" id="PF00106">
    <property type="entry name" value="adh_short"/>
    <property type="match status" value="1"/>
</dbReference>
<dbReference type="InterPro" id="IPR002347">
    <property type="entry name" value="SDR_fam"/>
</dbReference>
<dbReference type="SUPFAM" id="SSF51735">
    <property type="entry name" value="NAD(P)-binding Rossmann-fold domains"/>
    <property type="match status" value="1"/>
</dbReference>
<accession>A0A8H4R4V4</accession>
<protein>
    <recommendedName>
        <fullName evidence="3">NAD(P)-binding protein</fullName>
    </recommendedName>
</protein>
<evidence type="ECO:0000313" key="2">
    <source>
        <dbReference type="Proteomes" id="UP000521872"/>
    </source>
</evidence>
<dbReference type="Gene3D" id="3.40.50.720">
    <property type="entry name" value="NAD(P)-binding Rossmann-like Domain"/>
    <property type="match status" value="1"/>
</dbReference>
<reference evidence="1 2" key="1">
    <citation type="submission" date="2019-12" db="EMBL/GenBank/DDBJ databases">
        <authorList>
            <person name="Floudas D."/>
            <person name="Bentzer J."/>
            <person name="Ahren D."/>
            <person name="Johansson T."/>
            <person name="Persson P."/>
            <person name="Tunlid A."/>
        </authorList>
    </citation>
    <scope>NUCLEOTIDE SEQUENCE [LARGE SCALE GENOMIC DNA]</scope>
    <source>
        <strain evidence="1 2">CBS 102.39</strain>
    </source>
</reference>
<dbReference type="Proteomes" id="UP000521872">
    <property type="component" value="Unassembled WGS sequence"/>
</dbReference>
<dbReference type="AlphaFoldDB" id="A0A8H4R4V4"/>
<comment type="caution">
    <text evidence="1">The sequence shown here is derived from an EMBL/GenBank/DDBJ whole genome shotgun (WGS) entry which is preliminary data.</text>
</comment>
<evidence type="ECO:0008006" key="3">
    <source>
        <dbReference type="Google" id="ProtNLM"/>
    </source>
</evidence>
<gene>
    <name evidence="1" type="ORF">D9613_009512</name>
</gene>
<organism evidence="1 2">
    <name type="scientific">Agrocybe pediades</name>
    <dbReference type="NCBI Taxonomy" id="84607"/>
    <lineage>
        <taxon>Eukaryota</taxon>
        <taxon>Fungi</taxon>
        <taxon>Dikarya</taxon>
        <taxon>Basidiomycota</taxon>
        <taxon>Agaricomycotina</taxon>
        <taxon>Agaricomycetes</taxon>
        <taxon>Agaricomycetidae</taxon>
        <taxon>Agaricales</taxon>
        <taxon>Agaricineae</taxon>
        <taxon>Strophariaceae</taxon>
        <taxon>Agrocybe</taxon>
    </lineage>
</organism>
<keyword evidence="2" id="KW-1185">Reference proteome</keyword>
<dbReference type="EMBL" id="JAACJL010000002">
    <property type="protein sequence ID" value="KAF4622359.1"/>
    <property type="molecule type" value="Genomic_DNA"/>
</dbReference>
<dbReference type="PANTHER" id="PTHR43431:SF7">
    <property type="entry name" value="OXIDOREDUCTASE, SHORT CHAIN DEHYDROGENASE_REDUCTASE FAMILY (AFU_ORTHOLOGUE AFUA_5G14000)"/>
    <property type="match status" value="1"/>
</dbReference>
<dbReference type="PRINTS" id="PR00081">
    <property type="entry name" value="GDHRDH"/>
</dbReference>
<evidence type="ECO:0000313" key="1">
    <source>
        <dbReference type="EMBL" id="KAF4622359.1"/>
    </source>
</evidence>
<proteinExistence type="predicted"/>